<organism evidence="1 2">
    <name type="scientific">Golovinomyces cichoracearum</name>
    <dbReference type="NCBI Taxonomy" id="62708"/>
    <lineage>
        <taxon>Eukaryota</taxon>
        <taxon>Fungi</taxon>
        <taxon>Dikarya</taxon>
        <taxon>Ascomycota</taxon>
        <taxon>Pezizomycotina</taxon>
        <taxon>Leotiomycetes</taxon>
        <taxon>Erysiphales</taxon>
        <taxon>Erysiphaceae</taxon>
        <taxon>Golovinomyces</taxon>
    </lineage>
</organism>
<evidence type="ECO:0000313" key="1">
    <source>
        <dbReference type="EMBL" id="RKF53220.1"/>
    </source>
</evidence>
<dbReference type="EMBL" id="MCBR01022332">
    <property type="protein sequence ID" value="RKF53220.1"/>
    <property type="molecule type" value="Genomic_DNA"/>
</dbReference>
<dbReference type="AlphaFoldDB" id="A0A420H730"/>
<reference evidence="1 2" key="1">
    <citation type="journal article" date="2018" name="BMC Genomics">
        <title>Comparative genome analyses reveal sequence features reflecting distinct modes of host-adaptation between dicot and monocot powdery mildew.</title>
        <authorList>
            <person name="Wu Y."/>
            <person name="Ma X."/>
            <person name="Pan Z."/>
            <person name="Kale S.D."/>
            <person name="Song Y."/>
            <person name="King H."/>
            <person name="Zhang Q."/>
            <person name="Presley C."/>
            <person name="Deng X."/>
            <person name="Wei C.I."/>
            <person name="Xiao S."/>
        </authorList>
    </citation>
    <scope>NUCLEOTIDE SEQUENCE [LARGE SCALE GENOMIC DNA]</scope>
    <source>
        <strain evidence="1">UCSC1</strain>
    </source>
</reference>
<proteinExistence type="predicted"/>
<gene>
    <name evidence="1" type="ORF">GcC1_223032</name>
</gene>
<sequence length="120" mass="14058">MMAYYYTIRPQFRISNLKIIHDFRLLVLSKSIKKVLIYLPMLSLKNSSKKLMATCHQDKTCDDDNINAQEDEYDFNSFSNVGLTLSERTTTVSEQCCKQSYLKMDLSRAKELFLTIYSNF</sequence>
<dbReference type="Proteomes" id="UP000285405">
    <property type="component" value="Unassembled WGS sequence"/>
</dbReference>
<name>A0A420H730_9PEZI</name>
<evidence type="ECO:0000313" key="2">
    <source>
        <dbReference type="Proteomes" id="UP000285405"/>
    </source>
</evidence>
<protein>
    <submittedName>
        <fullName evidence="1">Uncharacterized protein</fullName>
    </submittedName>
</protein>
<comment type="caution">
    <text evidence="1">The sequence shown here is derived from an EMBL/GenBank/DDBJ whole genome shotgun (WGS) entry which is preliminary data.</text>
</comment>
<accession>A0A420H730</accession>